<dbReference type="InterPro" id="IPR051205">
    <property type="entry name" value="UbiH/COQ6_monooxygenase"/>
</dbReference>
<keyword evidence="13" id="KW-0830">Ubiquinone</keyword>
<dbReference type="HAMAP" id="MF_03193">
    <property type="entry name" value="COQ6_monooxygenase"/>
    <property type="match status" value="1"/>
</dbReference>
<keyword evidence="4 11" id="KW-0831">Ubiquinone biosynthesis</keyword>
<dbReference type="STRING" id="1353952.A0A165HL64"/>
<sequence length="570" mass="59622">MPVALCRSRGYATEASTATAQDYDIVIVGGGPAGLALAGALAHSPAIYETAKIALVEAGSLEKTRAWSMGEGEYSNRVSSITNVSRHFLQAIGAWDHLDTSRTAPVEEIQAWDGLSSARITFSTTDIPASSQHARPLQMATMVENLNLQRALLRLLSTKPAVHLLDNVKVSSISRASSDADAEAQAQADDYPRITLSDGRALCARLLIGADGHSSPVRSYAQIASYGWQYPTHAVVATLEHRAHPLGQPNTAAFQRFLATGPIAFLPLSPTASSLVWSTKPQYAAALRALDPAALGTYINAAFRLPPVSLSYLYSVLLEAHESGSPLTPQQAAEEVAFRERSHGISPHTAQSSSTTAAVGIPDSDADSFPPLITGIQQGTVAGFPLRLMHADAYLGSSAEGRGRTVLVGDAAHNVHPLAGQGLNMGLADVAELVRCIEAGVLTGADIGQGTTLQPYARNRYLANHALLSVTDKLHKLYSVESGPVVWARSAGLEIINELFAVKGAIMASAGAAREEPDAGRAAMRFAADAVEVGASTLHGARVLLTGLGTLAGTAAGRAIGNLITSAGKR</sequence>
<dbReference type="InterPro" id="IPR018168">
    <property type="entry name" value="Ubi_Hdrlase_CS"/>
</dbReference>
<dbReference type="PROSITE" id="PS01304">
    <property type="entry name" value="UBIH"/>
    <property type="match status" value="1"/>
</dbReference>
<dbReference type="GO" id="GO:0120538">
    <property type="term" value="F:2-methoxy-6-polyprenolphenol 4-hydroxylase activity"/>
    <property type="evidence" value="ECO:0007669"/>
    <property type="project" value="UniProtKB-EC"/>
</dbReference>
<keyword evidence="8 11" id="KW-0503">Monooxygenase</keyword>
<dbReference type="InterPro" id="IPR002938">
    <property type="entry name" value="FAD-bd"/>
</dbReference>
<keyword evidence="9 11" id="KW-0496">Mitochondrion</keyword>
<reference evidence="13 14" key="1">
    <citation type="journal article" date="2016" name="Mol. Biol. Evol.">
        <title>Comparative Genomics of Early-Diverging Mushroom-Forming Fungi Provides Insights into the Origins of Lignocellulose Decay Capabilities.</title>
        <authorList>
            <person name="Nagy L.G."/>
            <person name="Riley R."/>
            <person name="Tritt A."/>
            <person name="Adam C."/>
            <person name="Daum C."/>
            <person name="Floudas D."/>
            <person name="Sun H."/>
            <person name="Yadav J.S."/>
            <person name="Pangilinan J."/>
            <person name="Larsson K.H."/>
            <person name="Matsuura K."/>
            <person name="Barry K."/>
            <person name="Labutti K."/>
            <person name="Kuo R."/>
            <person name="Ohm R.A."/>
            <person name="Bhattacharya S.S."/>
            <person name="Shirouzu T."/>
            <person name="Yoshinaga Y."/>
            <person name="Martin F.M."/>
            <person name="Grigoriev I.V."/>
            <person name="Hibbett D.S."/>
        </authorList>
    </citation>
    <scope>NUCLEOTIDE SEQUENCE [LARGE SCALE GENOMIC DNA]</scope>
    <source>
        <strain evidence="13 14">HHB12733</strain>
    </source>
</reference>
<comment type="catalytic activity">
    <reaction evidence="11">
        <text>a 2-methoxy-6-(all-trans-polyprenyl)phenol + 2 reduced [2Fe-2S]-[ferredoxin] + O2 + 2 H(+) = a 2-methoxy-6-(all-trans-polyprenyl)benzene-1,4-diol + 2 oxidized [2Fe-2S]-[ferredoxin] + H2O</text>
        <dbReference type="Rhea" id="RHEA:81183"/>
        <dbReference type="Rhea" id="RHEA-COMP:9551"/>
        <dbReference type="Rhea" id="RHEA-COMP:10000"/>
        <dbReference type="Rhea" id="RHEA-COMP:10001"/>
        <dbReference type="Rhea" id="RHEA-COMP:10858"/>
        <dbReference type="ChEBI" id="CHEBI:15377"/>
        <dbReference type="ChEBI" id="CHEBI:15378"/>
        <dbReference type="ChEBI" id="CHEBI:15379"/>
        <dbReference type="ChEBI" id="CHEBI:33737"/>
        <dbReference type="ChEBI" id="CHEBI:33738"/>
        <dbReference type="ChEBI" id="CHEBI:62731"/>
        <dbReference type="ChEBI" id="CHEBI:84166"/>
        <dbReference type="EC" id="1.14.15.46"/>
    </reaction>
</comment>
<dbReference type="GO" id="GO:0016712">
    <property type="term" value="F:oxidoreductase activity, acting on paired donors, with incorporation or reduction of molecular oxygen, reduced flavin or flavoprotein as one donor, and incorporation of one atom of oxygen"/>
    <property type="evidence" value="ECO:0007669"/>
    <property type="project" value="UniProtKB-UniRule"/>
</dbReference>
<dbReference type="GO" id="GO:0071949">
    <property type="term" value="F:FAD binding"/>
    <property type="evidence" value="ECO:0007669"/>
    <property type="project" value="InterPro"/>
</dbReference>
<comment type="subcellular location">
    <subcellularLocation>
        <location evidence="11">Mitochondrion inner membrane</location>
        <topology evidence="11">Peripheral membrane protein</topology>
        <orientation evidence="11">Matrix side</orientation>
    </subcellularLocation>
</comment>
<dbReference type="PRINTS" id="PR00420">
    <property type="entry name" value="RNGMNOXGNASE"/>
</dbReference>
<dbReference type="PANTHER" id="PTHR43876">
    <property type="entry name" value="UBIQUINONE BIOSYNTHESIS MONOOXYGENASE COQ6, MITOCHONDRIAL"/>
    <property type="match status" value="1"/>
</dbReference>
<evidence type="ECO:0000256" key="7">
    <source>
        <dbReference type="ARBA" id="ARBA00023002"/>
    </source>
</evidence>
<dbReference type="NCBIfam" id="TIGR01988">
    <property type="entry name" value="Ubi-OHases"/>
    <property type="match status" value="1"/>
</dbReference>
<evidence type="ECO:0000256" key="10">
    <source>
        <dbReference type="ARBA" id="ARBA00023136"/>
    </source>
</evidence>
<dbReference type="OrthoDB" id="683240at2759"/>
<dbReference type="SUPFAM" id="SSF51905">
    <property type="entry name" value="FAD/NAD(P)-binding domain"/>
    <property type="match status" value="1"/>
</dbReference>
<keyword evidence="14" id="KW-1185">Reference proteome</keyword>
<keyword evidence="7 11" id="KW-0560">Oxidoreductase</keyword>
<dbReference type="Gene3D" id="3.50.50.60">
    <property type="entry name" value="FAD/NAD(P)-binding domain"/>
    <property type="match status" value="2"/>
</dbReference>
<feature type="domain" description="FAD-binding" evidence="12">
    <location>
        <begin position="402"/>
        <end position="460"/>
    </location>
</feature>
<dbReference type="EC" id="1.14.15.45" evidence="11"/>
<dbReference type="Pfam" id="PF01494">
    <property type="entry name" value="FAD_binding_3"/>
    <property type="match status" value="1"/>
</dbReference>
<comment type="catalytic activity">
    <reaction evidence="11">
        <text>a 4-hydroxy-3-(all-trans-polyprenyl)benzoate + 2 reduced [2Fe-2S]-[ferredoxin] + O2 + 2 H(+) = a 3,4-dihydroxy-5-(all-trans-polyprenyl)benzoate + 2 oxidized [2Fe-2S]-[ferredoxin] + H2O</text>
        <dbReference type="Rhea" id="RHEA:81195"/>
        <dbReference type="Rhea" id="RHEA-COMP:9514"/>
        <dbReference type="Rhea" id="RHEA-COMP:10000"/>
        <dbReference type="Rhea" id="RHEA-COMP:10001"/>
        <dbReference type="Rhea" id="RHEA-COMP:10930"/>
        <dbReference type="ChEBI" id="CHEBI:15377"/>
        <dbReference type="ChEBI" id="CHEBI:15378"/>
        <dbReference type="ChEBI" id="CHEBI:15379"/>
        <dbReference type="ChEBI" id="CHEBI:33737"/>
        <dbReference type="ChEBI" id="CHEBI:33738"/>
        <dbReference type="ChEBI" id="CHEBI:64694"/>
        <dbReference type="ChEBI" id="CHEBI:78396"/>
        <dbReference type="EC" id="1.14.15.45"/>
    </reaction>
</comment>
<dbReference type="InterPro" id="IPR036188">
    <property type="entry name" value="FAD/NAD-bd_sf"/>
</dbReference>
<keyword evidence="5 11" id="KW-0999">Mitochondrion inner membrane</keyword>
<proteinExistence type="inferred from homology"/>
<evidence type="ECO:0000313" key="13">
    <source>
        <dbReference type="EMBL" id="KZT59431.1"/>
    </source>
</evidence>
<keyword evidence="3 11" id="KW-0285">Flavoprotein</keyword>
<comment type="pathway">
    <text evidence="11">Cofactor biosynthesis; ubiquinone biosynthesis.</text>
</comment>
<keyword evidence="10 11" id="KW-0472">Membrane</keyword>
<dbReference type="EMBL" id="KV423940">
    <property type="protein sequence ID" value="KZT59431.1"/>
    <property type="molecule type" value="Genomic_DNA"/>
</dbReference>
<dbReference type="FunFam" id="3.50.50.60:FF:000021">
    <property type="entry name" value="Ubiquinone biosynthesis monooxygenase COQ6"/>
    <property type="match status" value="1"/>
</dbReference>
<evidence type="ECO:0000259" key="12">
    <source>
        <dbReference type="Pfam" id="PF01494"/>
    </source>
</evidence>
<evidence type="ECO:0000256" key="4">
    <source>
        <dbReference type="ARBA" id="ARBA00022688"/>
    </source>
</evidence>
<dbReference type="FunCoup" id="A0A165HL64">
    <property type="interactions" value="267"/>
</dbReference>
<comment type="similarity">
    <text evidence="2 11">Belongs to the UbiH/COQ6 family.</text>
</comment>
<dbReference type="PANTHER" id="PTHR43876:SF7">
    <property type="entry name" value="UBIQUINONE BIOSYNTHESIS MONOOXYGENASE COQ6, MITOCHONDRIAL"/>
    <property type="match status" value="1"/>
</dbReference>
<dbReference type="EC" id="1.14.15.46" evidence="11"/>
<dbReference type="InterPro" id="IPR000689">
    <property type="entry name" value="UbQ_mOase_COQ6"/>
</dbReference>
<dbReference type="GO" id="GO:0106364">
    <property type="term" value="F:4-hydroxy-3-all-trans-polyprenylbenzoate oxygenase activity"/>
    <property type="evidence" value="ECO:0007669"/>
    <property type="project" value="UniProtKB-EC"/>
</dbReference>
<comment type="cofactor">
    <cofactor evidence="1 11">
        <name>FAD</name>
        <dbReference type="ChEBI" id="CHEBI:57692"/>
    </cofactor>
</comment>
<evidence type="ECO:0000256" key="3">
    <source>
        <dbReference type="ARBA" id="ARBA00022630"/>
    </source>
</evidence>
<evidence type="ECO:0000256" key="11">
    <source>
        <dbReference type="HAMAP-Rule" id="MF_03193"/>
    </source>
</evidence>
<evidence type="ECO:0000256" key="1">
    <source>
        <dbReference type="ARBA" id="ARBA00001974"/>
    </source>
</evidence>
<evidence type="ECO:0000256" key="5">
    <source>
        <dbReference type="ARBA" id="ARBA00022792"/>
    </source>
</evidence>
<evidence type="ECO:0000256" key="6">
    <source>
        <dbReference type="ARBA" id="ARBA00022827"/>
    </source>
</evidence>
<evidence type="ECO:0000256" key="9">
    <source>
        <dbReference type="ARBA" id="ARBA00023128"/>
    </source>
</evidence>
<dbReference type="UniPathway" id="UPA00232"/>
<gene>
    <name evidence="11" type="primary">COQ6</name>
    <name evidence="13" type="ORF">CALCODRAFT_523297</name>
</gene>
<organism evidence="13 14">
    <name type="scientific">Calocera cornea HHB12733</name>
    <dbReference type="NCBI Taxonomy" id="1353952"/>
    <lineage>
        <taxon>Eukaryota</taxon>
        <taxon>Fungi</taxon>
        <taxon>Dikarya</taxon>
        <taxon>Basidiomycota</taxon>
        <taxon>Agaricomycotina</taxon>
        <taxon>Dacrymycetes</taxon>
        <taxon>Dacrymycetales</taxon>
        <taxon>Dacrymycetaceae</taxon>
        <taxon>Calocera</taxon>
    </lineage>
</organism>
<dbReference type="Proteomes" id="UP000076842">
    <property type="component" value="Unassembled WGS sequence"/>
</dbReference>
<dbReference type="AlphaFoldDB" id="A0A165HL64"/>
<accession>A0A165HL64</accession>
<comment type="function">
    <text evidence="11">FAD-dependent monooxygenase required for two non-consecutive steps during ubiquinone biosynthesis. Required for the C5-ring hydroxylation during ubiquinone biosynthesis by catalyzing the hydroxylation of 4-hydroxy-3-(all-trans-polyprenyl)benzoic acid to 3,4-dihydroxy-5-(all-trans-polyprenyl)benzoic acid. Also acts downstream of coq4, for the C1-hydroxylation during ubiquinone biosynthesis by catalyzing the hydroxylation of 2-methoxy-6-(all-trans-polyprenyl)phenol to 2-methoxy-6-(all-trans-polyprenyl)benzene-1,4-diol. The electrons required for the hydroxylation reaction are funneled indirectly to coq6 from NADPH via a ferredoxin/ferredoxin reductase system.</text>
</comment>
<dbReference type="GO" id="GO:0031314">
    <property type="term" value="C:extrinsic component of mitochondrial inner membrane"/>
    <property type="evidence" value="ECO:0007669"/>
    <property type="project" value="UniProtKB-UniRule"/>
</dbReference>
<comment type="subunit">
    <text evidence="11">Component of a multi-subunit COQ enzyme complex, composed of at least COQ3, COQ4, COQ5, COQ6, COQ7 and COQ9.</text>
</comment>
<keyword evidence="6 11" id="KW-0274">FAD</keyword>
<evidence type="ECO:0000256" key="2">
    <source>
        <dbReference type="ARBA" id="ARBA00005349"/>
    </source>
</evidence>
<dbReference type="InParanoid" id="A0A165HL64"/>
<evidence type="ECO:0000313" key="14">
    <source>
        <dbReference type="Proteomes" id="UP000076842"/>
    </source>
</evidence>
<protein>
    <recommendedName>
        <fullName evidence="11">Ubiquinone biosynthesis monooxygenase COQ6, mitochondrial</fullName>
        <ecNumber evidence="11">1.14.15.45</ecNumber>
    </recommendedName>
    <alternativeName>
        <fullName evidence="11">2-methoxy-6-polyprenolphenol 4-hydroxylase</fullName>
        <ecNumber evidence="11">1.14.15.46</ecNumber>
    </alternativeName>
</protein>
<name>A0A165HL64_9BASI</name>
<dbReference type="InterPro" id="IPR010971">
    <property type="entry name" value="UbiH/COQ6"/>
</dbReference>
<evidence type="ECO:0000256" key="8">
    <source>
        <dbReference type="ARBA" id="ARBA00023033"/>
    </source>
</evidence>